<dbReference type="AlphaFoldDB" id="C6M9G7"/>
<name>C6M9G7_NEISI</name>
<organism evidence="1 2">
    <name type="scientific">Neisseria sicca ATCC 29256</name>
    <dbReference type="NCBI Taxonomy" id="547045"/>
    <lineage>
        <taxon>Bacteria</taxon>
        <taxon>Pseudomonadati</taxon>
        <taxon>Pseudomonadota</taxon>
        <taxon>Betaproteobacteria</taxon>
        <taxon>Neisseriales</taxon>
        <taxon>Neisseriaceae</taxon>
        <taxon>Neisseria</taxon>
    </lineage>
</organism>
<keyword evidence="2" id="KW-1185">Reference proteome</keyword>
<accession>C6M9G7</accession>
<dbReference type="Proteomes" id="UP000005365">
    <property type="component" value="Unassembled WGS sequence"/>
</dbReference>
<sequence length="45" mass="5397">MIDAIFCNICIETLRFGQYLTIQKGRLKKSKFIFQTTLSHKRKYL</sequence>
<dbReference type="EMBL" id="ACKO02000028">
    <property type="protein sequence ID" value="EET43041.1"/>
    <property type="molecule type" value="Genomic_DNA"/>
</dbReference>
<comment type="caution">
    <text evidence="1">The sequence shown here is derived from an EMBL/GenBank/DDBJ whole genome shotgun (WGS) entry which is preliminary data.</text>
</comment>
<proteinExistence type="predicted"/>
<protein>
    <submittedName>
        <fullName evidence="1">Uncharacterized protein</fullName>
    </submittedName>
</protein>
<evidence type="ECO:0000313" key="1">
    <source>
        <dbReference type="EMBL" id="EET43041.1"/>
    </source>
</evidence>
<evidence type="ECO:0000313" key="2">
    <source>
        <dbReference type="Proteomes" id="UP000005365"/>
    </source>
</evidence>
<gene>
    <name evidence="1" type="ORF">NEISICOT_03186</name>
</gene>
<reference evidence="1" key="1">
    <citation type="submission" date="2009-07" db="EMBL/GenBank/DDBJ databases">
        <authorList>
            <person name="Weinstock G."/>
            <person name="Sodergren E."/>
            <person name="Clifton S."/>
            <person name="Fulton L."/>
            <person name="Fulton B."/>
            <person name="Courtney L."/>
            <person name="Fronick C."/>
            <person name="Harrison M."/>
            <person name="Strong C."/>
            <person name="Farmer C."/>
            <person name="Delahaunty K."/>
            <person name="Markovic C."/>
            <person name="Hall O."/>
            <person name="Minx P."/>
            <person name="Tomlinson C."/>
            <person name="Mitreva M."/>
            <person name="Nelson J."/>
            <person name="Hou S."/>
            <person name="Wollam A."/>
            <person name="Pepin K.H."/>
            <person name="Johnson M."/>
            <person name="Bhonagiri V."/>
            <person name="Nash W.E."/>
            <person name="Warren W."/>
            <person name="Chinwalla A."/>
            <person name="Mardis E.R."/>
            <person name="Wilson R.K."/>
        </authorList>
    </citation>
    <scope>NUCLEOTIDE SEQUENCE [LARGE SCALE GENOMIC DNA]</scope>
    <source>
        <strain evidence="1">ATCC 29256</strain>
    </source>
</reference>